<name>A0A1B2ABD8_9SPHN</name>
<accession>A0A1B2ABD8</accession>
<dbReference type="OrthoDB" id="7916272at2"/>
<reference evidence="1 2" key="1">
    <citation type="submission" date="2016-07" db="EMBL/GenBank/DDBJ databases">
        <title>Complete genome sequence of Altererythrobacter dongtanensis KCTC 22672, a type strain with esterase isolated from tidal flat.</title>
        <authorList>
            <person name="Cheng H."/>
            <person name="Wu Y.-H."/>
            <person name="Zhou P."/>
            <person name="Huo Y.-Y."/>
            <person name="Wang C.-S."/>
            <person name="Xu X.-W."/>
        </authorList>
    </citation>
    <scope>NUCLEOTIDE SEQUENCE [LARGE SCALE GENOMIC DNA]</scope>
    <source>
        <strain evidence="1 2">KCTC 22672</strain>
    </source>
</reference>
<organism evidence="1 2">
    <name type="scientific">Tsuneonella dongtanensis</name>
    <dbReference type="NCBI Taxonomy" id="692370"/>
    <lineage>
        <taxon>Bacteria</taxon>
        <taxon>Pseudomonadati</taxon>
        <taxon>Pseudomonadota</taxon>
        <taxon>Alphaproteobacteria</taxon>
        <taxon>Sphingomonadales</taxon>
        <taxon>Erythrobacteraceae</taxon>
        <taxon>Tsuneonella</taxon>
    </lineage>
</organism>
<protein>
    <submittedName>
        <fullName evidence="1">Uncharacterized protein</fullName>
    </submittedName>
</protein>
<dbReference type="STRING" id="692370.A6F68_00898"/>
<evidence type="ECO:0000313" key="1">
    <source>
        <dbReference type="EMBL" id="ANY19424.1"/>
    </source>
</evidence>
<gene>
    <name evidence="1" type="ORF">A6F68_00898</name>
</gene>
<proteinExistence type="predicted"/>
<evidence type="ECO:0000313" key="2">
    <source>
        <dbReference type="Proteomes" id="UP000092932"/>
    </source>
</evidence>
<dbReference type="PATRIC" id="fig|692370.5.peg.915"/>
<keyword evidence="2" id="KW-1185">Reference proteome</keyword>
<sequence>MINDYYHHVSDSLTAPARQAFSVTPHDSNDLPQVPKAIYVGNGGSIALRPIGSNEDVTFVNVQDGTILDIRARAVRATGTTASGIVGLA</sequence>
<dbReference type="KEGG" id="ado:A6F68_00898"/>
<dbReference type="Proteomes" id="UP000092932">
    <property type="component" value="Chromosome"/>
</dbReference>
<dbReference type="RefSeq" id="WP_067676824.1">
    <property type="nucleotide sequence ID" value="NZ_CP016591.1"/>
</dbReference>
<dbReference type="EMBL" id="CP016591">
    <property type="protein sequence ID" value="ANY19424.1"/>
    <property type="molecule type" value="Genomic_DNA"/>
</dbReference>
<dbReference type="AlphaFoldDB" id="A0A1B2ABD8"/>